<organism evidence="1 2">
    <name type="scientific">Hyalomma asiaticum</name>
    <name type="common">Tick</name>
    <dbReference type="NCBI Taxonomy" id="266040"/>
    <lineage>
        <taxon>Eukaryota</taxon>
        <taxon>Metazoa</taxon>
        <taxon>Ecdysozoa</taxon>
        <taxon>Arthropoda</taxon>
        <taxon>Chelicerata</taxon>
        <taxon>Arachnida</taxon>
        <taxon>Acari</taxon>
        <taxon>Parasitiformes</taxon>
        <taxon>Ixodida</taxon>
        <taxon>Ixodoidea</taxon>
        <taxon>Ixodidae</taxon>
        <taxon>Hyalomminae</taxon>
        <taxon>Hyalomma</taxon>
    </lineage>
</organism>
<accession>A0ACB7TKE8</accession>
<evidence type="ECO:0000313" key="1">
    <source>
        <dbReference type="EMBL" id="KAH6947438.1"/>
    </source>
</evidence>
<evidence type="ECO:0000313" key="2">
    <source>
        <dbReference type="Proteomes" id="UP000821845"/>
    </source>
</evidence>
<dbReference type="EMBL" id="CM023481">
    <property type="protein sequence ID" value="KAH6947438.1"/>
    <property type="molecule type" value="Genomic_DNA"/>
</dbReference>
<reference evidence="1" key="1">
    <citation type="submission" date="2020-05" db="EMBL/GenBank/DDBJ databases">
        <title>Large-scale comparative analyses of tick genomes elucidate their genetic diversity and vector capacities.</title>
        <authorList>
            <person name="Jia N."/>
            <person name="Wang J."/>
            <person name="Shi W."/>
            <person name="Du L."/>
            <person name="Sun Y."/>
            <person name="Zhan W."/>
            <person name="Jiang J."/>
            <person name="Wang Q."/>
            <person name="Zhang B."/>
            <person name="Ji P."/>
            <person name="Sakyi L.B."/>
            <person name="Cui X."/>
            <person name="Yuan T."/>
            <person name="Jiang B."/>
            <person name="Yang W."/>
            <person name="Lam T.T.-Y."/>
            <person name="Chang Q."/>
            <person name="Ding S."/>
            <person name="Wang X."/>
            <person name="Zhu J."/>
            <person name="Ruan X."/>
            <person name="Zhao L."/>
            <person name="Wei J."/>
            <person name="Que T."/>
            <person name="Du C."/>
            <person name="Cheng J."/>
            <person name="Dai P."/>
            <person name="Han X."/>
            <person name="Huang E."/>
            <person name="Gao Y."/>
            <person name="Liu J."/>
            <person name="Shao H."/>
            <person name="Ye R."/>
            <person name="Li L."/>
            <person name="Wei W."/>
            <person name="Wang X."/>
            <person name="Wang C."/>
            <person name="Yang T."/>
            <person name="Huo Q."/>
            <person name="Li W."/>
            <person name="Guo W."/>
            <person name="Chen H."/>
            <person name="Zhou L."/>
            <person name="Ni X."/>
            <person name="Tian J."/>
            <person name="Zhou Y."/>
            <person name="Sheng Y."/>
            <person name="Liu T."/>
            <person name="Pan Y."/>
            <person name="Xia L."/>
            <person name="Li J."/>
            <person name="Zhao F."/>
            <person name="Cao W."/>
        </authorList>
    </citation>
    <scope>NUCLEOTIDE SEQUENCE</scope>
    <source>
        <strain evidence="1">Hyas-2018</strain>
    </source>
</reference>
<sequence>MTSGEGTSLYTDELLIEEVRERPILYDQRLKTYRDKQLQNDAWLEVAAALKQIVAEVQHRWNYLRQKFLRLRKVYAKSGSGAADVEKSWVLMPHLMFLKDAIQRRSLHPNFDGVALFASHLHQMLSWSYTRKDTTWKDYSTGHTSDRSAQTSPAATPTISPATVAPGP</sequence>
<protein>
    <submittedName>
        <fullName evidence="1">Uncharacterized protein</fullName>
    </submittedName>
</protein>
<proteinExistence type="predicted"/>
<keyword evidence="2" id="KW-1185">Reference proteome</keyword>
<comment type="caution">
    <text evidence="1">The sequence shown here is derived from an EMBL/GenBank/DDBJ whole genome shotgun (WGS) entry which is preliminary data.</text>
</comment>
<gene>
    <name evidence="1" type="ORF">HPB50_018974</name>
</gene>
<dbReference type="Proteomes" id="UP000821845">
    <property type="component" value="Chromosome 1"/>
</dbReference>
<name>A0ACB7TKE8_HYAAI</name>